<dbReference type="GO" id="GO:0000940">
    <property type="term" value="C:outer kinetochore"/>
    <property type="evidence" value="ECO:0007669"/>
    <property type="project" value="InterPro"/>
</dbReference>
<evidence type="ECO:0000313" key="15">
    <source>
        <dbReference type="Proteomes" id="UP000001514"/>
    </source>
</evidence>
<keyword evidence="4" id="KW-0158">Chromosome</keyword>
<dbReference type="GO" id="GO:0000776">
    <property type="term" value="C:kinetochore"/>
    <property type="evidence" value="ECO:0000318"/>
    <property type="project" value="GO_Central"/>
</dbReference>
<evidence type="ECO:0000256" key="4">
    <source>
        <dbReference type="ARBA" id="ARBA00022454"/>
    </source>
</evidence>
<keyword evidence="6" id="KW-0132">Cell division</keyword>
<feature type="region of interest" description="Disordered" evidence="13">
    <location>
        <begin position="360"/>
        <end position="403"/>
    </location>
</feature>
<evidence type="ECO:0000256" key="7">
    <source>
        <dbReference type="ARBA" id="ARBA00022701"/>
    </source>
</evidence>
<keyword evidence="9" id="KW-0995">Kinetochore</keyword>
<keyword evidence="15" id="KW-1185">Reference proteome</keyword>
<dbReference type="STRING" id="88036.D8S616"/>
<dbReference type="GO" id="GO:0005876">
    <property type="term" value="C:spindle microtubule"/>
    <property type="evidence" value="ECO:0000318"/>
    <property type="project" value="GO_Central"/>
</dbReference>
<dbReference type="Gramene" id="EFJ20269">
    <property type="protein sequence ID" value="EFJ20269"/>
    <property type="gene ID" value="SELMODRAFT_418542"/>
</dbReference>
<keyword evidence="8" id="KW-0498">Mitosis</keyword>
<organism evidence="15">
    <name type="scientific">Selaginella moellendorffii</name>
    <name type="common">Spikemoss</name>
    <dbReference type="NCBI Taxonomy" id="88036"/>
    <lineage>
        <taxon>Eukaryota</taxon>
        <taxon>Viridiplantae</taxon>
        <taxon>Streptophyta</taxon>
        <taxon>Embryophyta</taxon>
        <taxon>Tracheophyta</taxon>
        <taxon>Lycopodiopsida</taxon>
        <taxon>Selaginellales</taxon>
        <taxon>Selaginellaceae</taxon>
        <taxon>Selaginella</taxon>
    </lineage>
</organism>
<evidence type="ECO:0000256" key="11">
    <source>
        <dbReference type="ARBA" id="ARBA00023306"/>
    </source>
</evidence>
<gene>
    <name evidence="14" type="ORF">SELMODRAFT_418542</name>
</gene>
<comment type="similarity">
    <text evidence="3">Belongs to the SKA3 family.</text>
</comment>
<evidence type="ECO:0000256" key="8">
    <source>
        <dbReference type="ARBA" id="ARBA00022776"/>
    </source>
</evidence>
<evidence type="ECO:0000313" key="14">
    <source>
        <dbReference type="EMBL" id="EFJ20269.1"/>
    </source>
</evidence>
<dbReference type="PANTHER" id="PTHR48118:SF1">
    <property type="entry name" value="SPINDLE AND KINETOCHORE-ASSOCIATED PROTEIN 3"/>
    <property type="match status" value="1"/>
</dbReference>
<keyword evidence="10" id="KW-0206">Cytoskeleton</keyword>
<dbReference type="OMA" id="GPKGKSC"/>
<keyword evidence="12" id="KW-0137">Centromere</keyword>
<proteinExistence type="inferred from homology"/>
<evidence type="ECO:0000256" key="10">
    <source>
        <dbReference type="ARBA" id="ARBA00023212"/>
    </source>
</evidence>
<keyword evidence="5" id="KW-0963">Cytoplasm</keyword>
<evidence type="ECO:0000256" key="5">
    <source>
        <dbReference type="ARBA" id="ARBA00022490"/>
    </source>
</evidence>
<comment type="subcellular location">
    <subcellularLocation>
        <location evidence="2">Chromosome</location>
        <location evidence="2">Centromere</location>
        <location evidence="2">Kinetochore</location>
    </subcellularLocation>
    <subcellularLocation>
        <location evidence="1">Cytoplasm</location>
        <location evidence="1">Cytoskeleton</location>
        <location evidence="1">Spindle</location>
    </subcellularLocation>
</comment>
<reference evidence="14 15" key="1">
    <citation type="journal article" date="2011" name="Science">
        <title>The Selaginella genome identifies genetic changes associated with the evolution of vascular plants.</title>
        <authorList>
            <person name="Banks J.A."/>
            <person name="Nishiyama T."/>
            <person name="Hasebe M."/>
            <person name="Bowman J.L."/>
            <person name="Gribskov M."/>
            <person name="dePamphilis C."/>
            <person name="Albert V.A."/>
            <person name="Aono N."/>
            <person name="Aoyama T."/>
            <person name="Ambrose B.A."/>
            <person name="Ashton N.W."/>
            <person name="Axtell M.J."/>
            <person name="Barker E."/>
            <person name="Barker M.S."/>
            <person name="Bennetzen J.L."/>
            <person name="Bonawitz N.D."/>
            <person name="Chapple C."/>
            <person name="Cheng C."/>
            <person name="Correa L.G."/>
            <person name="Dacre M."/>
            <person name="DeBarry J."/>
            <person name="Dreyer I."/>
            <person name="Elias M."/>
            <person name="Engstrom E.M."/>
            <person name="Estelle M."/>
            <person name="Feng L."/>
            <person name="Finet C."/>
            <person name="Floyd S.K."/>
            <person name="Frommer W.B."/>
            <person name="Fujita T."/>
            <person name="Gramzow L."/>
            <person name="Gutensohn M."/>
            <person name="Harholt J."/>
            <person name="Hattori M."/>
            <person name="Heyl A."/>
            <person name="Hirai T."/>
            <person name="Hiwatashi Y."/>
            <person name="Ishikawa M."/>
            <person name="Iwata M."/>
            <person name="Karol K.G."/>
            <person name="Koehler B."/>
            <person name="Kolukisaoglu U."/>
            <person name="Kubo M."/>
            <person name="Kurata T."/>
            <person name="Lalonde S."/>
            <person name="Li K."/>
            <person name="Li Y."/>
            <person name="Litt A."/>
            <person name="Lyons E."/>
            <person name="Manning G."/>
            <person name="Maruyama T."/>
            <person name="Michael T.P."/>
            <person name="Mikami K."/>
            <person name="Miyazaki S."/>
            <person name="Morinaga S."/>
            <person name="Murata T."/>
            <person name="Mueller-Roeber B."/>
            <person name="Nelson D.R."/>
            <person name="Obara M."/>
            <person name="Oguri Y."/>
            <person name="Olmstead R.G."/>
            <person name="Onodera N."/>
            <person name="Petersen B.L."/>
            <person name="Pils B."/>
            <person name="Prigge M."/>
            <person name="Rensing S.A."/>
            <person name="Riano-Pachon D.M."/>
            <person name="Roberts A.W."/>
            <person name="Sato Y."/>
            <person name="Scheller H.V."/>
            <person name="Schulz B."/>
            <person name="Schulz C."/>
            <person name="Shakirov E.V."/>
            <person name="Shibagaki N."/>
            <person name="Shinohara N."/>
            <person name="Shippen D.E."/>
            <person name="Soerensen I."/>
            <person name="Sotooka R."/>
            <person name="Sugimoto N."/>
            <person name="Sugita M."/>
            <person name="Sumikawa N."/>
            <person name="Tanurdzic M."/>
            <person name="Theissen G."/>
            <person name="Ulvskov P."/>
            <person name="Wakazuki S."/>
            <person name="Weng J.K."/>
            <person name="Willats W.W."/>
            <person name="Wipf D."/>
            <person name="Wolf P.G."/>
            <person name="Yang L."/>
            <person name="Zimmer A.D."/>
            <person name="Zhu Q."/>
            <person name="Mitros T."/>
            <person name="Hellsten U."/>
            <person name="Loque D."/>
            <person name="Otillar R."/>
            <person name="Salamov A."/>
            <person name="Schmutz J."/>
            <person name="Shapiro H."/>
            <person name="Lindquist E."/>
            <person name="Lucas S."/>
            <person name="Rokhsar D."/>
            <person name="Grigoriev I.V."/>
        </authorList>
    </citation>
    <scope>NUCLEOTIDE SEQUENCE [LARGE SCALE GENOMIC DNA]</scope>
</reference>
<keyword evidence="11" id="KW-0131">Cell cycle</keyword>
<dbReference type="EMBL" id="GL377603">
    <property type="protein sequence ID" value="EFJ20269.1"/>
    <property type="molecule type" value="Genomic_DNA"/>
</dbReference>
<dbReference type="GO" id="GO:0000278">
    <property type="term" value="P:mitotic cell cycle"/>
    <property type="evidence" value="ECO:0000318"/>
    <property type="project" value="GO_Central"/>
</dbReference>
<evidence type="ECO:0000256" key="2">
    <source>
        <dbReference type="ARBA" id="ARBA00004629"/>
    </source>
</evidence>
<accession>D8S616</accession>
<feature type="compositionally biased region" description="Basic and acidic residues" evidence="13">
    <location>
        <begin position="360"/>
        <end position="392"/>
    </location>
</feature>
<dbReference type="KEGG" id="smo:SELMODRAFT_418542"/>
<dbReference type="GO" id="GO:0051301">
    <property type="term" value="P:cell division"/>
    <property type="evidence" value="ECO:0007669"/>
    <property type="project" value="UniProtKB-KW"/>
</dbReference>
<feature type="region of interest" description="Disordered" evidence="13">
    <location>
        <begin position="443"/>
        <end position="478"/>
    </location>
</feature>
<dbReference type="AlphaFoldDB" id="D8S616"/>
<dbReference type="Proteomes" id="UP000001514">
    <property type="component" value="Unassembled WGS sequence"/>
</dbReference>
<dbReference type="InParanoid" id="D8S616"/>
<dbReference type="eggNOG" id="ENOG502QWCY">
    <property type="taxonomic scope" value="Eukaryota"/>
</dbReference>
<evidence type="ECO:0000256" key="12">
    <source>
        <dbReference type="ARBA" id="ARBA00023328"/>
    </source>
</evidence>
<protein>
    <submittedName>
        <fullName evidence="14">Uncharacterized protein</fullName>
    </submittedName>
</protein>
<evidence type="ECO:0000256" key="6">
    <source>
        <dbReference type="ARBA" id="ARBA00022618"/>
    </source>
</evidence>
<evidence type="ECO:0000256" key="9">
    <source>
        <dbReference type="ARBA" id="ARBA00022838"/>
    </source>
</evidence>
<evidence type="ECO:0000256" key="3">
    <source>
        <dbReference type="ARBA" id="ARBA00007716"/>
    </source>
</evidence>
<dbReference type="InterPro" id="IPR033341">
    <property type="entry name" value="SKA3"/>
</dbReference>
<sequence length="498" mass="55868">MDDCPRLVSFFCAELRGFCSRLETQCTSLHTSIGRVTAPEESGAAARFVDQLNDRVLSVTARLETLKAVTMGTISFHELLGHCNEVYKKNEDTNRLLEMELERHGYKQSQEAVTEVTVQGDDFSLAEESYEAKARQDIKEAYLEVQREGVSATLDKRRDHTGSSYPNQKKIGLALLYTAHIVDTDSAVHHLVTEPSKEQVSRNSSSRSLRELELGSADDLVDKQPLNCNGSSTGLLEPVASEEFNAAPSWLKWQVSIELLNEFVSKLNNLFSLKTDSLCGKPTDDVKALKPDDLLSLAYEPQIQKACLLILVKLQKLETGFHDGVTTYSVRKRVTKVVEGGDGPEMQICPLVKERGNSRQRKDECVVTKNSDEGRNKDPADEKSSKLEHCVERSSSSDNRRRSPRLLIRPLELEEQRNRSFPMAQIATEASLLVSTFESRGSNESLRSAYPLQDKIAEAEDRRRNGESRDASATIEAPPPARLHMRFIQWSLKLEIRA</sequence>
<dbReference type="FunCoup" id="D8S616">
    <property type="interactions" value="668"/>
</dbReference>
<keyword evidence="7" id="KW-0493">Microtubule</keyword>
<dbReference type="GO" id="GO:0007059">
    <property type="term" value="P:chromosome segregation"/>
    <property type="evidence" value="ECO:0000318"/>
    <property type="project" value="GO_Central"/>
</dbReference>
<feature type="compositionally biased region" description="Basic and acidic residues" evidence="13">
    <location>
        <begin position="455"/>
        <end position="470"/>
    </location>
</feature>
<evidence type="ECO:0000256" key="1">
    <source>
        <dbReference type="ARBA" id="ARBA00004186"/>
    </source>
</evidence>
<dbReference type="PANTHER" id="PTHR48118">
    <property type="entry name" value="SPINDLE AND KINETOCHORE-ASSOCIATED PROTEIN 3"/>
    <property type="match status" value="1"/>
</dbReference>
<name>D8S616_SELML</name>
<dbReference type="HOGENOM" id="CLU_511335_0_0_1"/>
<evidence type="ECO:0000256" key="13">
    <source>
        <dbReference type="SAM" id="MobiDB-lite"/>
    </source>
</evidence>